<evidence type="ECO:0000313" key="2">
    <source>
        <dbReference type="EMBL" id="QDU19641.1"/>
    </source>
</evidence>
<feature type="region of interest" description="Disordered" evidence="1">
    <location>
        <begin position="259"/>
        <end position="281"/>
    </location>
</feature>
<reference evidence="2 3" key="1">
    <citation type="submission" date="2019-02" db="EMBL/GenBank/DDBJ databases">
        <title>Deep-cultivation of Planctomycetes and their phenomic and genomic characterization uncovers novel biology.</title>
        <authorList>
            <person name="Wiegand S."/>
            <person name="Jogler M."/>
            <person name="Boedeker C."/>
            <person name="Pinto D."/>
            <person name="Vollmers J."/>
            <person name="Rivas-Marin E."/>
            <person name="Kohn T."/>
            <person name="Peeters S.H."/>
            <person name="Heuer A."/>
            <person name="Rast P."/>
            <person name="Oberbeckmann S."/>
            <person name="Bunk B."/>
            <person name="Jeske O."/>
            <person name="Meyerdierks A."/>
            <person name="Storesund J.E."/>
            <person name="Kallscheuer N."/>
            <person name="Luecker S."/>
            <person name="Lage O.M."/>
            <person name="Pohl T."/>
            <person name="Merkel B.J."/>
            <person name="Hornburger P."/>
            <person name="Mueller R.-W."/>
            <person name="Bruemmer F."/>
            <person name="Labrenz M."/>
            <person name="Spormann A.M."/>
            <person name="Op den Camp H."/>
            <person name="Overmann J."/>
            <person name="Amann R."/>
            <person name="Jetten M.S.M."/>
            <person name="Mascher T."/>
            <person name="Medema M.H."/>
            <person name="Devos D.P."/>
            <person name="Kaster A.-K."/>
            <person name="Ovreas L."/>
            <person name="Rohde M."/>
            <person name="Galperin M.Y."/>
            <person name="Jogler C."/>
        </authorList>
    </citation>
    <scope>NUCLEOTIDE SEQUENCE [LARGE SCALE GENOMIC DNA]</scope>
    <source>
        <strain evidence="2 3">ETA_A1</strain>
    </source>
</reference>
<evidence type="ECO:0000313" key="3">
    <source>
        <dbReference type="Proteomes" id="UP000319576"/>
    </source>
</evidence>
<dbReference type="RefSeq" id="WP_145235919.1">
    <property type="nucleotide sequence ID" value="NZ_CP036273.1"/>
</dbReference>
<organism evidence="2 3">
    <name type="scientific">Urbifossiella limnaea</name>
    <dbReference type="NCBI Taxonomy" id="2528023"/>
    <lineage>
        <taxon>Bacteria</taxon>
        <taxon>Pseudomonadati</taxon>
        <taxon>Planctomycetota</taxon>
        <taxon>Planctomycetia</taxon>
        <taxon>Gemmatales</taxon>
        <taxon>Gemmataceae</taxon>
        <taxon>Urbifossiella</taxon>
    </lineage>
</organism>
<evidence type="ECO:0000256" key="1">
    <source>
        <dbReference type="SAM" id="MobiDB-lite"/>
    </source>
</evidence>
<dbReference type="Proteomes" id="UP000319576">
    <property type="component" value="Chromosome"/>
</dbReference>
<gene>
    <name evidence="2" type="ORF">ETAA1_15710</name>
</gene>
<keyword evidence="3" id="KW-1185">Reference proteome</keyword>
<name>A0A517XQ62_9BACT</name>
<accession>A0A517XQ62</accession>
<dbReference type="AlphaFoldDB" id="A0A517XQ62"/>
<dbReference type="EMBL" id="CP036273">
    <property type="protein sequence ID" value="QDU19641.1"/>
    <property type="molecule type" value="Genomic_DNA"/>
</dbReference>
<dbReference type="KEGG" id="uli:ETAA1_15710"/>
<protein>
    <submittedName>
        <fullName evidence="2">Uncharacterized protein</fullName>
    </submittedName>
</protein>
<sequence length="281" mass="30907">MFATLVVAAGLSPAQPPAPLSERWLLQLAPADLPRPPNNLYSQTWFDSYRPRALGGAWERWVQFRPGYLGGPATVSITKLNEVDRVVPGKEPGPVHRSLPLAVHGPLVEFDRKLYTAVSRPFRVGKTPGVTQQLHLGAAVELKDHVWYQAGTRTDADGKTVTVEEWKLEFNDNPRKADAGTVTVRSHRRPLAQRDGEALKLEVRFTAEAANEATRVRIVRLHAPDGAKVSPLPYLQLGNGQGDPDIIWTGGWDRLSFTPASRPGPVRLEPDTPGLVQPPVK</sequence>
<proteinExistence type="predicted"/>